<dbReference type="Gene3D" id="1.10.357.10">
    <property type="entry name" value="Tetracycline Repressor, domain 2"/>
    <property type="match status" value="1"/>
</dbReference>
<feature type="DNA-binding region" description="H-T-H motif" evidence="4">
    <location>
        <begin position="44"/>
        <end position="63"/>
    </location>
</feature>
<dbReference type="Pfam" id="PF13305">
    <property type="entry name" value="TetR_C_33"/>
    <property type="match status" value="1"/>
</dbReference>
<keyword evidence="3" id="KW-0804">Transcription</keyword>
<keyword evidence="8" id="KW-1185">Reference proteome</keyword>
<dbReference type="PROSITE" id="PS50977">
    <property type="entry name" value="HTH_TETR_2"/>
    <property type="match status" value="1"/>
</dbReference>
<dbReference type="SUPFAM" id="SSF48498">
    <property type="entry name" value="Tetracyclin repressor-like, C-terminal domain"/>
    <property type="match status" value="1"/>
</dbReference>
<gene>
    <name evidence="7" type="ORF">E9228_003215</name>
</gene>
<dbReference type="InterPro" id="IPR025996">
    <property type="entry name" value="MT1864/Rv1816-like_C"/>
</dbReference>
<dbReference type="SUPFAM" id="SSF46689">
    <property type="entry name" value="Homeodomain-like"/>
    <property type="match status" value="1"/>
</dbReference>
<evidence type="ECO:0000256" key="5">
    <source>
        <dbReference type="SAM" id="MobiDB-lite"/>
    </source>
</evidence>
<name>A0ABX0TDM6_9MICO</name>
<evidence type="ECO:0000256" key="4">
    <source>
        <dbReference type="PROSITE-ProRule" id="PRU00335"/>
    </source>
</evidence>
<organism evidence="7 8">
    <name type="scientific">Curtobacterium salicis</name>
    <dbReference type="NCBI Taxonomy" id="1779862"/>
    <lineage>
        <taxon>Bacteria</taxon>
        <taxon>Bacillati</taxon>
        <taxon>Actinomycetota</taxon>
        <taxon>Actinomycetes</taxon>
        <taxon>Micrococcales</taxon>
        <taxon>Microbacteriaceae</taxon>
        <taxon>Curtobacterium</taxon>
    </lineage>
</organism>
<evidence type="ECO:0000313" key="8">
    <source>
        <dbReference type="Proteomes" id="UP001318300"/>
    </source>
</evidence>
<dbReference type="InterPro" id="IPR050109">
    <property type="entry name" value="HTH-type_TetR-like_transc_reg"/>
</dbReference>
<keyword evidence="1" id="KW-0805">Transcription regulation</keyword>
<dbReference type="RefSeq" id="WP_166781524.1">
    <property type="nucleotide sequence ID" value="NZ_JAAOYO010000005.1"/>
</dbReference>
<dbReference type="InterPro" id="IPR036271">
    <property type="entry name" value="Tet_transcr_reg_TetR-rel_C_sf"/>
</dbReference>
<evidence type="ECO:0000256" key="2">
    <source>
        <dbReference type="ARBA" id="ARBA00023125"/>
    </source>
</evidence>
<comment type="caution">
    <text evidence="7">The sequence shown here is derived from an EMBL/GenBank/DDBJ whole genome shotgun (WGS) entry which is preliminary data.</text>
</comment>
<reference evidence="7 8" key="1">
    <citation type="submission" date="2020-03" db="EMBL/GenBank/DDBJ databases">
        <title>Above-ground endophytic microbial communities from plants in different locations in the United States.</title>
        <authorList>
            <person name="Frank C."/>
        </authorList>
    </citation>
    <scope>NUCLEOTIDE SEQUENCE [LARGE SCALE GENOMIC DNA]</scope>
    <source>
        <strain evidence="7 8">WW7</strain>
    </source>
</reference>
<dbReference type="InterPro" id="IPR001647">
    <property type="entry name" value="HTH_TetR"/>
</dbReference>
<dbReference type="PANTHER" id="PTHR30055:SF243">
    <property type="entry name" value="HTH-TYPE TRANSCRIPTIONAL REGULATOR RV1816"/>
    <property type="match status" value="1"/>
</dbReference>
<feature type="domain" description="HTH tetR-type" evidence="6">
    <location>
        <begin position="21"/>
        <end position="81"/>
    </location>
</feature>
<dbReference type="EMBL" id="JAAOYO010000005">
    <property type="protein sequence ID" value="NII42546.1"/>
    <property type="molecule type" value="Genomic_DNA"/>
</dbReference>
<dbReference type="Proteomes" id="UP001318300">
    <property type="component" value="Unassembled WGS sequence"/>
</dbReference>
<keyword evidence="2 4" id="KW-0238">DNA-binding</keyword>
<dbReference type="Pfam" id="PF00440">
    <property type="entry name" value="TetR_N"/>
    <property type="match status" value="1"/>
</dbReference>
<evidence type="ECO:0000256" key="1">
    <source>
        <dbReference type="ARBA" id="ARBA00023015"/>
    </source>
</evidence>
<evidence type="ECO:0000313" key="7">
    <source>
        <dbReference type="EMBL" id="NII42546.1"/>
    </source>
</evidence>
<dbReference type="InterPro" id="IPR009057">
    <property type="entry name" value="Homeodomain-like_sf"/>
</dbReference>
<feature type="region of interest" description="Disordered" evidence="5">
    <location>
        <begin position="1"/>
        <end position="20"/>
    </location>
</feature>
<accession>A0ABX0TDM6</accession>
<evidence type="ECO:0000256" key="3">
    <source>
        <dbReference type="ARBA" id="ARBA00023163"/>
    </source>
</evidence>
<dbReference type="PANTHER" id="PTHR30055">
    <property type="entry name" value="HTH-TYPE TRANSCRIPTIONAL REGULATOR RUTR"/>
    <property type="match status" value="1"/>
</dbReference>
<protein>
    <submittedName>
        <fullName evidence="7">AcrR family transcriptional regulator</fullName>
    </submittedName>
</protein>
<evidence type="ECO:0000259" key="6">
    <source>
        <dbReference type="PROSITE" id="PS50977"/>
    </source>
</evidence>
<proteinExistence type="predicted"/>
<sequence>MTTGVAGPSTPKPTRREERRRQTVQEIKDLAMAQIAADGPDAVSLSGIVREMSMSPAAVYRYFANRDALLADLVVDAYDELADTLVALEWGPGTAEEHLDVVLRATRSWALDHPNAYRLVFQTSIGSGQELAPERTIPAASRSMAVIVEALGAVAAGSGASAQAGSSEVTDTVRASVGAWADRSGLADVGVDVLALALLTWTRLHGIISLEIGGHLGSMGIGADVLYESEIATIRAQARSLTPGHRRR</sequence>